<name>A0ABU6MIH5_9BACI</name>
<keyword evidence="1" id="KW-0472">Membrane</keyword>
<keyword evidence="1" id="KW-0812">Transmembrane</keyword>
<dbReference type="Pfam" id="PF10823">
    <property type="entry name" value="DUF2568"/>
    <property type="match status" value="1"/>
</dbReference>
<comment type="caution">
    <text evidence="2">The sequence shown here is derived from an EMBL/GenBank/DDBJ whole genome shotgun (WGS) entry which is preliminary data.</text>
</comment>
<reference evidence="2 3" key="1">
    <citation type="submission" date="2023-03" db="EMBL/GenBank/DDBJ databases">
        <title>Bacillus Genome Sequencing.</title>
        <authorList>
            <person name="Dunlap C."/>
        </authorList>
    </citation>
    <scope>NUCLEOTIDE SEQUENCE [LARGE SCALE GENOMIC DNA]</scope>
    <source>
        <strain evidence="2 3">B-23453</strain>
    </source>
</reference>
<keyword evidence="3" id="KW-1185">Reference proteome</keyword>
<evidence type="ECO:0000313" key="2">
    <source>
        <dbReference type="EMBL" id="MED1204104.1"/>
    </source>
</evidence>
<feature type="transmembrane region" description="Helical" evidence="1">
    <location>
        <begin position="35"/>
        <end position="56"/>
    </location>
</feature>
<dbReference type="Proteomes" id="UP001341444">
    <property type="component" value="Unassembled WGS sequence"/>
</dbReference>
<evidence type="ECO:0000256" key="1">
    <source>
        <dbReference type="SAM" id="Phobius"/>
    </source>
</evidence>
<feature type="transmembrane region" description="Helical" evidence="1">
    <location>
        <begin position="92"/>
        <end position="111"/>
    </location>
</feature>
<keyword evidence="1" id="KW-1133">Transmembrane helix</keyword>
<dbReference type="InterPro" id="IPR021214">
    <property type="entry name" value="DUF2568"/>
</dbReference>
<feature type="transmembrane region" description="Helical" evidence="1">
    <location>
        <begin position="68"/>
        <end position="86"/>
    </location>
</feature>
<evidence type="ECO:0000313" key="3">
    <source>
        <dbReference type="Proteomes" id="UP001341444"/>
    </source>
</evidence>
<protein>
    <submittedName>
        <fullName evidence="2">YrdB family protein</fullName>
    </submittedName>
</protein>
<accession>A0ABU6MIH5</accession>
<dbReference type="EMBL" id="JARMAB010000020">
    <property type="protein sequence ID" value="MED1204104.1"/>
    <property type="molecule type" value="Genomic_DNA"/>
</dbReference>
<organism evidence="2 3">
    <name type="scientific">Heyndrickxia acidicola</name>
    <dbReference type="NCBI Taxonomy" id="209389"/>
    <lineage>
        <taxon>Bacteria</taxon>
        <taxon>Bacillati</taxon>
        <taxon>Bacillota</taxon>
        <taxon>Bacilli</taxon>
        <taxon>Bacillales</taxon>
        <taxon>Bacillaceae</taxon>
        <taxon>Heyndrickxia</taxon>
    </lineage>
</organism>
<gene>
    <name evidence="2" type="ORF">P4T90_13680</name>
</gene>
<feature type="transmembrane region" description="Helical" evidence="1">
    <location>
        <begin position="7"/>
        <end position="29"/>
    </location>
</feature>
<sequence>MMIGIKYSSLALAFLLELCVLGAICYWGFKTESGLLIKIIFGIGGPFLAVVLWGMFGAPKSSRQLNGWLRFVFEFVFFGSAALALWDAGQPSLAVLFGVLVIVNHVLIYLLDGKHSMSN</sequence>
<proteinExistence type="predicted"/>
<dbReference type="RefSeq" id="WP_083953035.1">
    <property type="nucleotide sequence ID" value="NZ_JARMAB010000020.1"/>
</dbReference>